<dbReference type="Proteomes" id="UP000233551">
    <property type="component" value="Unassembled WGS sequence"/>
</dbReference>
<evidence type="ECO:0000313" key="2">
    <source>
        <dbReference type="EMBL" id="PKI66173.1"/>
    </source>
</evidence>
<reference evidence="2 3" key="1">
    <citation type="submission" date="2017-11" db="EMBL/GenBank/DDBJ databases">
        <title>De-novo sequencing of pomegranate (Punica granatum L.) genome.</title>
        <authorList>
            <person name="Akparov Z."/>
            <person name="Amiraslanov A."/>
            <person name="Hajiyeva S."/>
            <person name="Abbasov M."/>
            <person name="Kaur K."/>
            <person name="Hamwieh A."/>
            <person name="Solovyev V."/>
            <person name="Salamov A."/>
            <person name="Braich B."/>
            <person name="Kosarev P."/>
            <person name="Mahmoud A."/>
            <person name="Hajiyev E."/>
            <person name="Babayeva S."/>
            <person name="Izzatullayeva V."/>
            <person name="Mammadov A."/>
            <person name="Mammadov A."/>
            <person name="Sharifova S."/>
            <person name="Ojaghi J."/>
            <person name="Eynullazada K."/>
            <person name="Bayramov B."/>
            <person name="Abdulazimova A."/>
            <person name="Shahmuradov I."/>
        </authorList>
    </citation>
    <scope>NUCLEOTIDE SEQUENCE [LARGE SCALE GENOMIC DNA]</scope>
    <source>
        <strain evidence="3">cv. AG2017</strain>
        <tissue evidence="2">Leaf</tissue>
    </source>
</reference>
<sequence>MRLFDDRKDGISRLGFQSSHGGSGFYHEAIKSTESEQSSEKELLGVYRLGSSSGAGNVLIECCLRGDNYLMWSRAMSTDLRAKSKLQFIEGTIEKRQRKTPPWERWDVCNSHVIVWIFNTVEEDIQ</sequence>
<gene>
    <name evidence="2" type="ORF">CRG98_013426</name>
</gene>
<dbReference type="Pfam" id="PF14244">
    <property type="entry name" value="Retrotran_gag_3"/>
    <property type="match status" value="1"/>
</dbReference>
<evidence type="ECO:0000313" key="3">
    <source>
        <dbReference type="Proteomes" id="UP000233551"/>
    </source>
</evidence>
<proteinExistence type="predicted"/>
<evidence type="ECO:0000259" key="1">
    <source>
        <dbReference type="Pfam" id="PF14244"/>
    </source>
</evidence>
<feature type="domain" description="Retrotransposon Copia-like N-terminal" evidence="1">
    <location>
        <begin position="55"/>
        <end position="95"/>
    </location>
</feature>
<name>A0A2I0KDE6_PUNGR</name>
<comment type="caution">
    <text evidence="2">The sequence shown here is derived from an EMBL/GenBank/DDBJ whole genome shotgun (WGS) entry which is preliminary data.</text>
</comment>
<dbReference type="EMBL" id="PGOL01000684">
    <property type="protein sequence ID" value="PKI66173.1"/>
    <property type="molecule type" value="Genomic_DNA"/>
</dbReference>
<dbReference type="AlphaFoldDB" id="A0A2I0KDE6"/>
<protein>
    <recommendedName>
        <fullName evidence="1">Retrotransposon Copia-like N-terminal domain-containing protein</fullName>
    </recommendedName>
</protein>
<keyword evidence="3" id="KW-1185">Reference proteome</keyword>
<dbReference type="PANTHER" id="PTHR37610">
    <property type="entry name" value="CCHC-TYPE DOMAIN-CONTAINING PROTEIN"/>
    <property type="match status" value="1"/>
</dbReference>
<organism evidence="2 3">
    <name type="scientific">Punica granatum</name>
    <name type="common">Pomegranate</name>
    <dbReference type="NCBI Taxonomy" id="22663"/>
    <lineage>
        <taxon>Eukaryota</taxon>
        <taxon>Viridiplantae</taxon>
        <taxon>Streptophyta</taxon>
        <taxon>Embryophyta</taxon>
        <taxon>Tracheophyta</taxon>
        <taxon>Spermatophyta</taxon>
        <taxon>Magnoliopsida</taxon>
        <taxon>eudicotyledons</taxon>
        <taxon>Gunneridae</taxon>
        <taxon>Pentapetalae</taxon>
        <taxon>rosids</taxon>
        <taxon>malvids</taxon>
        <taxon>Myrtales</taxon>
        <taxon>Lythraceae</taxon>
        <taxon>Punica</taxon>
    </lineage>
</organism>
<dbReference type="InterPro" id="IPR029472">
    <property type="entry name" value="Copia-like_N"/>
</dbReference>
<accession>A0A2I0KDE6</accession>
<dbReference type="PANTHER" id="PTHR37610:SF40">
    <property type="entry name" value="OS01G0909600 PROTEIN"/>
    <property type="match status" value="1"/>
</dbReference>